<sequence>MKSKLSRLTLLFFLLIGAFVLVACNNGETSKESEEEKNSNSSESEEEKPSAENPLTLTFFSADGVEKEFDDPVAQEITEKTGIKLELDYPVGGNDEAIPLMIASGDYPDLIYAKGDIGKLIEAGGVIKLDDLIEEKGDNLKAMYGDQIDRLRNSIDDPSIYTVGTYGVENAYWQTSGTFQIQLDVLRELGYPEINTLDEFEAALTEYYEMYPEIDGQKTIPLSLLGSDWRWLITVGNPAGFAAGLPDDGQWAVNDETGETTYKFLLPEFKEYFKWLNGMNAKGLLDPESFTHTYDTYISKLSSGRVLSVADQDWDIGDADKALVADGKEWRTWAPLPVTLGEDKVHQGLKDYGFAGGWGIAISSTSEHQEEAFEFLDWMASEEAQILVNWGVEGENYDIVDGKRVMQEDDRERMNTDADYGKETGVGFYVYPFPQWGNGAVDSTGQSITPNSEQDIIDNFNSAEKEAIKEYGMTNWIEWFPPTEELGISNHGTVANYSIAAGSDIQIIQQKADDLTEQMITQAILGDPADFDQTWEDMVKQLEDMNIEQANEEMTQKTLDIMELWGTK</sequence>
<dbReference type="CDD" id="cd13582">
    <property type="entry name" value="PBP2_AlgQ_like_3"/>
    <property type="match status" value="1"/>
</dbReference>
<dbReference type="Proteomes" id="UP001595880">
    <property type="component" value="Unassembled WGS sequence"/>
</dbReference>
<dbReference type="Gene3D" id="3.40.190.10">
    <property type="entry name" value="Periplasmic binding protein-like II"/>
    <property type="match status" value="2"/>
</dbReference>
<proteinExistence type="predicted"/>
<name>A0ABV8W0H3_9BACI</name>
<reference evidence="4" key="1">
    <citation type="journal article" date="2019" name="Int. J. Syst. Evol. Microbiol.">
        <title>The Global Catalogue of Microorganisms (GCM) 10K type strain sequencing project: providing services to taxonomists for standard genome sequencing and annotation.</title>
        <authorList>
            <consortium name="The Broad Institute Genomics Platform"/>
            <consortium name="The Broad Institute Genome Sequencing Center for Infectious Disease"/>
            <person name="Wu L."/>
            <person name="Ma J."/>
        </authorList>
    </citation>
    <scope>NUCLEOTIDE SEQUENCE [LARGE SCALE GENOMIC DNA]</scope>
    <source>
        <strain evidence="4">KACC 14058</strain>
    </source>
</reference>
<feature type="compositionally biased region" description="Basic and acidic residues" evidence="1">
    <location>
        <begin position="29"/>
        <end position="38"/>
    </location>
</feature>
<feature type="signal peptide" evidence="2">
    <location>
        <begin position="1"/>
        <end position="23"/>
    </location>
</feature>
<dbReference type="Pfam" id="PF13416">
    <property type="entry name" value="SBP_bac_8"/>
    <property type="match status" value="1"/>
</dbReference>
<dbReference type="RefSeq" id="WP_390200078.1">
    <property type="nucleotide sequence ID" value="NZ_JBHSDV010000004.1"/>
</dbReference>
<keyword evidence="2" id="KW-0732">Signal</keyword>
<dbReference type="PROSITE" id="PS51257">
    <property type="entry name" value="PROKAR_LIPOPROTEIN"/>
    <property type="match status" value="1"/>
</dbReference>
<dbReference type="PANTHER" id="PTHR43649:SF12">
    <property type="entry name" value="DIACETYLCHITOBIOSE BINDING PROTEIN DASA"/>
    <property type="match status" value="1"/>
</dbReference>
<organism evidence="3 4">
    <name type="scientific">Gracilibacillus marinus</name>
    <dbReference type="NCBI Taxonomy" id="630535"/>
    <lineage>
        <taxon>Bacteria</taxon>
        <taxon>Bacillati</taxon>
        <taxon>Bacillota</taxon>
        <taxon>Bacilli</taxon>
        <taxon>Bacillales</taxon>
        <taxon>Bacillaceae</taxon>
        <taxon>Gracilibacillus</taxon>
    </lineage>
</organism>
<protein>
    <submittedName>
        <fullName evidence="3">ABC transporter substrate-binding protein</fullName>
    </submittedName>
</protein>
<dbReference type="InterPro" id="IPR006059">
    <property type="entry name" value="SBP"/>
</dbReference>
<feature type="chain" id="PRO_5045849245" evidence="2">
    <location>
        <begin position="24"/>
        <end position="568"/>
    </location>
</feature>
<feature type="region of interest" description="Disordered" evidence="1">
    <location>
        <begin position="29"/>
        <end position="55"/>
    </location>
</feature>
<evidence type="ECO:0000313" key="3">
    <source>
        <dbReference type="EMBL" id="MFC4388795.1"/>
    </source>
</evidence>
<evidence type="ECO:0000313" key="4">
    <source>
        <dbReference type="Proteomes" id="UP001595880"/>
    </source>
</evidence>
<comment type="caution">
    <text evidence="3">The sequence shown here is derived from an EMBL/GenBank/DDBJ whole genome shotgun (WGS) entry which is preliminary data.</text>
</comment>
<gene>
    <name evidence="3" type="ORF">ACFOZ1_13420</name>
</gene>
<dbReference type="SUPFAM" id="SSF53850">
    <property type="entry name" value="Periplasmic binding protein-like II"/>
    <property type="match status" value="1"/>
</dbReference>
<evidence type="ECO:0000256" key="1">
    <source>
        <dbReference type="SAM" id="MobiDB-lite"/>
    </source>
</evidence>
<dbReference type="EMBL" id="JBHSDV010000004">
    <property type="protein sequence ID" value="MFC4388795.1"/>
    <property type="molecule type" value="Genomic_DNA"/>
</dbReference>
<dbReference type="PANTHER" id="PTHR43649">
    <property type="entry name" value="ARABINOSE-BINDING PROTEIN-RELATED"/>
    <property type="match status" value="1"/>
</dbReference>
<evidence type="ECO:0000256" key="2">
    <source>
        <dbReference type="SAM" id="SignalP"/>
    </source>
</evidence>
<accession>A0ABV8W0H3</accession>
<dbReference type="InterPro" id="IPR050490">
    <property type="entry name" value="Bact_solute-bd_prot1"/>
</dbReference>
<keyword evidence="4" id="KW-1185">Reference proteome</keyword>